<dbReference type="SMART" id="SM00355">
    <property type="entry name" value="ZnF_C2H2"/>
    <property type="match status" value="2"/>
</dbReference>
<dbReference type="HOGENOM" id="CLU_1098964_0_0_1"/>
<dbReference type="EMBL" id="CCBP010000370">
    <property type="protein sequence ID" value="CDO76398.1"/>
    <property type="molecule type" value="Genomic_DNA"/>
</dbReference>
<reference evidence="2" key="1">
    <citation type="submission" date="2014-01" db="EMBL/GenBank/DDBJ databases">
        <title>The genome of the white-rot fungus Pycnoporus cinnabarinus: a basidiomycete model with a versatile arsenal for lignocellulosic biomass breakdown.</title>
        <authorList>
            <person name="Levasseur A."/>
            <person name="Lomascolo A."/>
            <person name="Ruiz-Duenas F.J."/>
            <person name="Uzan E."/>
            <person name="Piumi F."/>
            <person name="Kues U."/>
            <person name="Ram A.F.J."/>
            <person name="Murat C."/>
            <person name="Haon M."/>
            <person name="Benoit I."/>
            <person name="Arfi Y."/>
            <person name="Chevret D."/>
            <person name="Drula E."/>
            <person name="Kwon M.J."/>
            <person name="Gouret P."/>
            <person name="Lesage-Meessen L."/>
            <person name="Lombard V."/>
            <person name="Mariette J."/>
            <person name="Noirot C."/>
            <person name="Park J."/>
            <person name="Patyshakuliyeva A."/>
            <person name="Wieneger R.A.B."/>
            <person name="Wosten H.A.B."/>
            <person name="Martin F."/>
            <person name="Coutinho P.M."/>
            <person name="de Vries R."/>
            <person name="Martinez A.T."/>
            <person name="Klopp C."/>
            <person name="Pontarotti P."/>
            <person name="Henrissat B."/>
            <person name="Record E."/>
        </authorList>
    </citation>
    <scope>NUCLEOTIDE SEQUENCE [LARGE SCALE GENOMIC DNA]</scope>
    <source>
        <strain evidence="2">BRFM137</strain>
    </source>
</reference>
<accession>A0A060SVB2</accession>
<dbReference type="AlphaFoldDB" id="A0A060SVB2"/>
<keyword evidence="3" id="KW-1185">Reference proteome</keyword>
<dbReference type="OrthoDB" id="654211at2759"/>
<gene>
    <name evidence="2" type="ORF">BN946_scf184937.g12</name>
</gene>
<proteinExistence type="predicted"/>
<comment type="caution">
    <text evidence="2">The sequence shown here is derived from an EMBL/GenBank/DDBJ whole genome shotgun (WGS) entry which is preliminary data.</text>
</comment>
<dbReference type="InterPro" id="IPR013087">
    <property type="entry name" value="Znf_C2H2_type"/>
</dbReference>
<name>A0A060SVB2_PYCCI</name>
<dbReference type="Proteomes" id="UP000029665">
    <property type="component" value="Unassembled WGS sequence"/>
</dbReference>
<evidence type="ECO:0000313" key="2">
    <source>
        <dbReference type="EMBL" id="CDO76398.1"/>
    </source>
</evidence>
<sequence>MSNSFFGFALGPAAPTLNDFLAEVRAWCAAQECGTLEVEEEERDAVEVEEGAFTPEAPAVATPESGGDSGSILSEPIDWFDVAVAHPAASQFLHPRDSFWTFEDNKENIFRLCTMVSCPRCPASASPFPAEEMAQHLRSHCPPQGGMLVCSWLNCGKRCGDSGTFKRHVDTQHLKLRLRHCRYCHADTRYGEKGGHDANVCPRRADTLAGRGTSAHMAQNCSWCQAFMPPQYGFQADASRNFTAKIVGPGPQA</sequence>
<dbReference type="PROSITE" id="PS00028">
    <property type="entry name" value="ZINC_FINGER_C2H2_1"/>
    <property type="match status" value="1"/>
</dbReference>
<evidence type="ECO:0000313" key="3">
    <source>
        <dbReference type="Proteomes" id="UP000029665"/>
    </source>
</evidence>
<evidence type="ECO:0000259" key="1">
    <source>
        <dbReference type="PROSITE" id="PS00028"/>
    </source>
</evidence>
<organism evidence="2 3">
    <name type="scientific">Pycnoporus cinnabarinus</name>
    <name type="common">Cinnabar-red polypore</name>
    <name type="synonym">Trametes cinnabarina</name>
    <dbReference type="NCBI Taxonomy" id="5643"/>
    <lineage>
        <taxon>Eukaryota</taxon>
        <taxon>Fungi</taxon>
        <taxon>Dikarya</taxon>
        <taxon>Basidiomycota</taxon>
        <taxon>Agaricomycotina</taxon>
        <taxon>Agaricomycetes</taxon>
        <taxon>Polyporales</taxon>
        <taxon>Polyporaceae</taxon>
        <taxon>Trametes</taxon>
    </lineage>
</organism>
<feature type="domain" description="C2H2-type" evidence="1">
    <location>
        <begin position="150"/>
        <end position="173"/>
    </location>
</feature>
<protein>
    <recommendedName>
        <fullName evidence="1">C2H2-type domain-containing protein</fullName>
    </recommendedName>
</protein>